<dbReference type="AlphaFoldDB" id="A0A1L9UGE0"/>
<dbReference type="EMBL" id="KV878686">
    <property type="protein sequence ID" value="OJJ70698.1"/>
    <property type="molecule type" value="Genomic_DNA"/>
</dbReference>
<proteinExistence type="predicted"/>
<dbReference type="VEuPathDB" id="FungiDB:ASPBRDRAFT_632207"/>
<evidence type="ECO:0000313" key="1">
    <source>
        <dbReference type="EMBL" id="OJJ70698.1"/>
    </source>
</evidence>
<dbReference type="RefSeq" id="XP_067477946.1">
    <property type="nucleotide sequence ID" value="XM_067628414.1"/>
</dbReference>
<keyword evidence="2" id="KW-1185">Reference proteome</keyword>
<organism evidence="1 2">
    <name type="scientific">Aspergillus brasiliensis (strain CBS 101740 / IMI 381727 / IBT 21946)</name>
    <dbReference type="NCBI Taxonomy" id="767769"/>
    <lineage>
        <taxon>Eukaryota</taxon>
        <taxon>Fungi</taxon>
        <taxon>Dikarya</taxon>
        <taxon>Ascomycota</taxon>
        <taxon>Pezizomycotina</taxon>
        <taxon>Eurotiomycetes</taxon>
        <taxon>Eurotiomycetidae</taxon>
        <taxon>Eurotiales</taxon>
        <taxon>Aspergillaceae</taxon>
        <taxon>Aspergillus</taxon>
        <taxon>Aspergillus subgen. Circumdati</taxon>
    </lineage>
</organism>
<evidence type="ECO:0000313" key="2">
    <source>
        <dbReference type="Proteomes" id="UP000184499"/>
    </source>
</evidence>
<name>A0A1L9UGE0_ASPBC</name>
<protein>
    <submittedName>
        <fullName evidence="1">Uncharacterized protein</fullName>
    </submittedName>
</protein>
<dbReference type="GeneID" id="93580902"/>
<reference evidence="2" key="1">
    <citation type="journal article" date="2017" name="Genome Biol.">
        <title>Comparative genomics reveals high biological diversity and specific adaptations in the industrially and medically important fungal genus Aspergillus.</title>
        <authorList>
            <person name="de Vries R.P."/>
            <person name="Riley R."/>
            <person name="Wiebenga A."/>
            <person name="Aguilar-Osorio G."/>
            <person name="Amillis S."/>
            <person name="Uchima C.A."/>
            <person name="Anderluh G."/>
            <person name="Asadollahi M."/>
            <person name="Askin M."/>
            <person name="Barry K."/>
            <person name="Battaglia E."/>
            <person name="Bayram O."/>
            <person name="Benocci T."/>
            <person name="Braus-Stromeyer S.A."/>
            <person name="Caldana C."/>
            <person name="Canovas D."/>
            <person name="Cerqueira G.C."/>
            <person name="Chen F."/>
            <person name="Chen W."/>
            <person name="Choi C."/>
            <person name="Clum A."/>
            <person name="Dos Santos R.A."/>
            <person name="Damasio A.R."/>
            <person name="Diallinas G."/>
            <person name="Emri T."/>
            <person name="Fekete E."/>
            <person name="Flipphi M."/>
            <person name="Freyberg S."/>
            <person name="Gallo A."/>
            <person name="Gournas C."/>
            <person name="Habgood R."/>
            <person name="Hainaut M."/>
            <person name="Harispe M.L."/>
            <person name="Henrissat B."/>
            <person name="Hilden K.S."/>
            <person name="Hope R."/>
            <person name="Hossain A."/>
            <person name="Karabika E."/>
            <person name="Karaffa L."/>
            <person name="Karanyi Z."/>
            <person name="Krasevec N."/>
            <person name="Kuo A."/>
            <person name="Kusch H."/>
            <person name="LaButti K."/>
            <person name="Lagendijk E.L."/>
            <person name="Lapidus A."/>
            <person name="Levasseur A."/>
            <person name="Lindquist E."/>
            <person name="Lipzen A."/>
            <person name="Logrieco A.F."/>
            <person name="MacCabe A."/>
            <person name="Maekelae M.R."/>
            <person name="Malavazi I."/>
            <person name="Melin P."/>
            <person name="Meyer V."/>
            <person name="Mielnichuk N."/>
            <person name="Miskei M."/>
            <person name="Molnar A.P."/>
            <person name="Mule G."/>
            <person name="Ngan C.Y."/>
            <person name="Orejas M."/>
            <person name="Orosz E."/>
            <person name="Ouedraogo J.P."/>
            <person name="Overkamp K.M."/>
            <person name="Park H.-S."/>
            <person name="Perrone G."/>
            <person name="Piumi F."/>
            <person name="Punt P.J."/>
            <person name="Ram A.F."/>
            <person name="Ramon A."/>
            <person name="Rauscher S."/>
            <person name="Record E."/>
            <person name="Riano-Pachon D.M."/>
            <person name="Robert V."/>
            <person name="Roehrig J."/>
            <person name="Ruller R."/>
            <person name="Salamov A."/>
            <person name="Salih N.S."/>
            <person name="Samson R.A."/>
            <person name="Sandor E."/>
            <person name="Sanguinetti M."/>
            <person name="Schuetze T."/>
            <person name="Sepcic K."/>
            <person name="Shelest E."/>
            <person name="Sherlock G."/>
            <person name="Sophianopoulou V."/>
            <person name="Squina F.M."/>
            <person name="Sun H."/>
            <person name="Susca A."/>
            <person name="Todd R.B."/>
            <person name="Tsang A."/>
            <person name="Unkles S.E."/>
            <person name="van de Wiele N."/>
            <person name="van Rossen-Uffink D."/>
            <person name="Oliveira J.V."/>
            <person name="Vesth T.C."/>
            <person name="Visser J."/>
            <person name="Yu J.-H."/>
            <person name="Zhou M."/>
            <person name="Andersen M.R."/>
            <person name="Archer D.B."/>
            <person name="Baker S.E."/>
            <person name="Benoit I."/>
            <person name="Brakhage A.A."/>
            <person name="Braus G.H."/>
            <person name="Fischer R."/>
            <person name="Frisvad J.C."/>
            <person name="Goldman G.H."/>
            <person name="Houbraken J."/>
            <person name="Oakley B."/>
            <person name="Pocsi I."/>
            <person name="Scazzocchio C."/>
            <person name="Seiboth B."/>
            <person name="vanKuyk P.A."/>
            <person name="Wortman J."/>
            <person name="Dyer P.S."/>
            <person name="Grigoriev I.V."/>
        </authorList>
    </citation>
    <scope>NUCLEOTIDE SEQUENCE [LARGE SCALE GENOMIC DNA]</scope>
    <source>
        <strain evidence="2">CBS 101740 / IMI 381727 / IBT 21946</strain>
    </source>
</reference>
<sequence>MRYSTAAQRFLIDKLCKHVLHGNRIARSRRVNSAEWRVILRGRSRCFTADAIQWTQSRDIRQAQTQILRPDTTSKETCGSVRLSRLTDRTLSHRTCACSISVVMACHVTGWWRSTVSGSARFPNEEAPPIEWFVLSFLYFGCLHPLPPLFLSSSSSSPSPSHPVCQKPQSHKTARLPLQFCHDQLRMPRDRTDWIPMANYHATNTTLMLTGTHSRSNDSSP</sequence>
<accession>A0A1L9UGE0</accession>
<dbReference type="Proteomes" id="UP000184499">
    <property type="component" value="Unassembled WGS sequence"/>
</dbReference>
<gene>
    <name evidence="1" type="ORF">ASPBRDRAFT_632207</name>
</gene>